<dbReference type="AlphaFoldDB" id="F7X599"/>
<gene>
    <name evidence="1" type="ordered locus">SM11_chr3837</name>
</gene>
<proteinExistence type="predicted"/>
<organism evidence="1 2">
    <name type="scientific">Sinorhizobium meliloti (strain SM11)</name>
    <dbReference type="NCBI Taxonomy" id="707241"/>
    <lineage>
        <taxon>Bacteria</taxon>
        <taxon>Pseudomonadati</taxon>
        <taxon>Pseudomonadota</taxon>
        <taxon>Alphaproteobacteria</taxon>
        <taxon>Hyphomicrobiales</taxon>
        <taxon>Rhizobiaceae</taxon>
        <taxon>Sinorhizobium/Ensifer group</taxon>
        <taxon>Sinorhizobium</taxon>
    </lineage>
</organism>
<evidence type="ECO:0000313" key="1">
    <source>
        <dbReference type="EMBL" id="AEH81063.1"/>
    </source>
</evidence>
<dbReference type="Proteomes" id="UP000009045">
    <property type="component" value="Chromosome"/>
</dbReference>
<dbReference type="KEGG" id="smx:SM11_chr3837"/>
<dbReference type="EMBL" id="CP001830">
    <property type="protein sequence ID" value="AEH81063.1"/>
    <property type="molecule type" value="Genomic_DNA"/>
</dbReference>
<reference evidence="1 2" key="1">
    <citation type="journal article" date="2011" name="J. Biotechnol.">
        <title>The complete genome sequence of the dominant Sinorhizobium meliloti field isolate SM11 extends the S. meliloti pan-genome.</title>
        <authorList>
            <person name="Schneiker-Bekel S."/>
            <person name="Wibberg D."/>
            <person name="Bekel T."/>
            <person name="Blom J."/>
            <person name="Linke B."/>
            <person name="Neuweger H."/>
            <person name="Stiens M."/>
            <person name="Vorholter F.J."/>
            <person name="Weidner S."/>
            <person name="Goesmann A."/>
            <person name="Puhler A."/>
            <person name="Schluter A."/>
        </authorList>
    </citation>
    <scope>NUCLEOTIDE SEQUENCE [LARGE SCALE GENOMIC DNA]</scope>
    <source>
        <strain evidence="1 2">SM11</strain>
    </source>
</reference>
<accession>F7X599</accession>
<name>F7X599_SINMM</name>
<dbReference type="HOGENOM" id="CLU_3405487_0_0_5"/>
<sequence length="30" mass="3343">MCYVTPGKSSFEIWSALEIRRAIACGKPVE</sequence>
<protein>
    <submittedName>
        <fullName evidence="1">Uncharacterized protein</fullName>
    </submittedName>
</protein>
<evidence type="ECO:0000313" key="2">
    <source>
        <dbReference type="Proteomes" id="UP000009045"/>
    </source>
</evidence>